<comment type="caution">
    <text evidence="1">The sequence shown here is derived from an EMBL/GenBank/DDBJ whole genome shotgun (WGS) entry which is preliminary data.</text>
</comment>
<dbReference type="EMBL" id="BLXT01007853">
    <property type="protein sequence ID" value="GFO43052.1"/>
    <property type="molecule type" value="Genomic_DNA"/>
</dbReference>
<proteinExistence type="predicted"/>
<organism evidence="1 2">
    <name type="scientific">Plakobranchus ocellatus</name>
    <dbReference type="NCBI Taxonomy" id="259542"/>
    <lineage>
        <taxon>Eukaryota</taxon>
        <taxon>Metazoa</taxon>
        <taxon>Spiralia</taxon>
        <taxon>Lophotrochozoa</taxon>
        <taxon>Mollusca</taxon>
        <taxon>Gastropoda</taxon>
        <taxon>Heterobranchia</taxon>
        <taxon>Euthyneura</taxon>
        <taxon>Panpulmonata</taxon>
        <taxon>Sacoglossa</taxon>
        <taxon>Placobranchoidea</taxon>
        <taxon>Plakobranchidae</taxon>
        <taxon>Plakobranchus</taxon>
    </lineage>
</organism>
<evidence type="ECO:0000313" key="1">
    <source>
        <dbReference type="EMBL" id="GFO43052.1"/>
    </source>
</evidence>
<protein>
    <submittedName>
        <fullName evidence="1">Uncharacterized protein</fullName>
    </submittedName>
</protein>
<gene>
    <name evidence="1" type="ORF">PoB_006955700</name>
</gene>
<accession>A0AAV4DFQ5</accession>
<keyword evidence="2" id="KW-1185">Reference proteome</keyword>
<name>A0AAV4DFQ5_9GAST</name>
<sequence>MQGCVAHLNNFMSVQTGLLSFLLMEPGSSWPFYGISKWHSFPGMVGNHWSRVSAILRVYASSNLPYPAYFNVSTSNLFSLYEVVDTAEGVNSWPELGRKLS</sequence>
<reference evidence="1 2" key="1">
    <citation type="journal article" date="2021" name="Elife">
        <title>Chloroplast acquisition without the gene transfer in kleptoplastic sea slugs, Plakobranchus ocellatus.</title>
        <authorList>
            <person name="Maeda T."/>
            <person name="Takahashi S."/>
            <person name="Yoshida T."/>
            <person name="Shimamura S."/>
            <person name="Takaki Y."/>
            <person name="Nagai Y."/>
            <person name="Toyoda A."/>
            <person name="Suzuki Y."/>
            <person name="Arimoto A."/>
            <person name="Ishii H."/>
            <person name="Satoh N."/>
            <person name="Nishiyama T."/>
            <person name="Hasebe M."/>
            <person name="Maruyama T."/>
            <person name="Minagawa J."/>
            <person name="Obokata J."/>
            <person name="Shigenobu S."/>
        </authorList>
    </citation>
    <scope>NUCLEOTIDE SEQUENCE [LARGE SCALE GENOMIC DNA]</scope>
</reference>
<evidence type="ECO:0000313" key="2">
    <source>
        <dbReference type="Proteomes" id="UP000735302"/>
    </source>
</evidence>
<dbReference type="Proteomes" id="UP000735302">
    <property type="component" value="Unassembled WGS sequence"/>
</dbReference>
<dbReference type="AlphaFoldDB" id="A0AAV4DFQ5"/>